<evidence type="ECO:0000313" key="4">
    <source>
        <dbReference type="Proteomes" id="UP000383932"/>
    </source>
</evidence>
<evidence type="ECO:0008006" key="5">
    <source>
        <dbReference type="Google" id="ProtNLM"/>
    </source>
</evidence>
<keyword evidence="2" id="KW-1133">Transmembrane helix</keyword>
<keyword evidence="2" id="KW-0812">Transmembrane</keyword>
<gene>
    <name evidence="3" type="ORF">CTheo_4103</name>
</gene>
<dbReference type="EMBL" id="SSOP01000064">
    <property type="protein sequence ID" value="KAB5592456.1"/>
    <property type="molecule type" value="Genomic_DNA"/>
</dbReference>
<comment type="caution">
    <text evidence="3">The sequence shown here is derived from an EMBL/GenBank/DDBJ whole genome shotgun (WGS) entry which is preliminary data.</text>
</comment>
<feature type="region of interest" description="Disordered" evidence="1">
    <location>
        <begin position="1"/>
        <end position="36"/>
    </location>
</feature>
<accession>A0A5N5QMR0</accession>
<feature type="transmembrane region" description="Helical" evidence="2">
    <location>
        <begin position="92"/>
        <end position="116"/>
    </location>
</feature>
<organism evidence="3 4">
    <name type="scientific">Ceratobasidium theobromae</name>
    <dbReference type="NCBI Taxonomy" id="1582974"/>
    <lineage>
        <taxon>Eukaryota</taxon>
        <taxon>Fungi</taxon>
        <taxon>Dikarya</taxon>
        <taxon>Basidiomycota</taxon>
        <taxon>Agaricomycotina</taxon>
        <taxon>Agaricomycetes</taxon>
        <taxon>Cantharellales</taxon>
        <taxon>Ceratobasidiaceae</taxon>
        <taxon>Ceratobasidium</taxon>
    </lineage>
</organism>
<evidence type="ECO:0000256" key="1">
    <source>
        <dbReference type="SAM" id="MobiDB-lite"/>
    </source>
</evidence>
<feature type="region of interest" description="Disordered" evidence="1">
    <location>
        <begin position="210"/>
        <end position="244"/>
    </location>
</feature>
<name>A0A5N5QMR0_9AGAM</name>
<proteinExistence type="predicted"/>
<evidence type="ECO:0000313" key="3">
    <source>
        <dbReference type="EMBL" id="KAB5592456.1"/>
    </source>
</evidence>
<reference evidence="3 4" key="1">
    <citation type="journal article" date="2019" name="Fungal Biol. Biotechnol.">
        <title>Draft genome sequence of fastidious pathogen Ceratobasidium theobromae, which causes vascular-streak dieback in Theobroma cacao.</title>
        <authorList>
            <person name="Ali S.S."/>
            <person name="Asman A."/>
            <person name="Shao J."/>
            <person name="Firmansyah A.P."/>
            <person name="Susilo A.W."/>
            <person name="Rosmana A."/>
            <person name="McMahon P."/>
            <person name="Junaid M."/>
            <person name="Guest D."/>
            <person name="Kheng T.Y."/>
            <person name="Meinhardt L.W."/>
            <person name="Bailey B.A."/>
        </authorList>
    </citation>
    <scope>NUCLEOTIDE SEQUENCE [LARGE SCALE GENOMIC DNA]</scope>
    <source>
        <strain evidence="3 4">CT2</strain>
    </source>
</reference>
<protein>
    <recommendedName>
        <fullName evidence="5">Transmembrane protein</fullName>
    </recommendedName>
</protein>
<evidence type="ECO:0000256" key="2">
    <source>
        <dbReference type="SAM" id="Phobius"/>
    </source>
</evidence>
<keyword evidence="2" id="KW-0472">Membrane</keyword>
<dbReference type="AlphaFoldDB" id="A0A5N5QMR0"/>
<keyword evidence="4" id="KW-1185">Reference proteome</keyword>
<feature type="compositionally biased region" description="Pro residues" evidence="1">
    <location>
        <begin position="12"/>
        <end position="32"/>
    </location>
</feature>
<sequence length="322" mass="33183">MAQNHRARLPSLAPPAPPPAPPTVPPSLPLPDPRTAEELAQWNQYLVKLGEQVASSVYAHALGLAPPPPPPPSQYLDPTALAQFGLTGMPGLLSLGLGLGGLPGLGMLGAAALAAWPVPRFGPLGPAATTPPAAEDHRAPSSSASPLFAALEARAANAVSVRPSLISGLMSLGLVGLLFRLFSLAGSPPFTGGVGAMGVCDKRSVAPLKAAPPAPVKEKDEDDGMSVDGDGRPTTRLASPAPVEPRLGMCTPGIPAKLANAVDLVYTPRFLRHYRPRLRKTLRPFVKAAPRHLSFIPIEQSAGTATSPGLPSVSSETVFLFG</sequence>
<dbReference type="Proteomes" id="UP000383932">
    <property type="component" value="Unassembled WGS sequence"/>
</dbReference>